<keyword evidence="2" id="KW-0479">Metal-binding</keyword>
<sequence length="251" mass="27278">MTAPVIDIRRADDRLHTAVDWLDSRHSFSFGQHYDPANTHHGLLLVNNHDVVTAGQGFDTHPHRDMEIVTWVLRGSLVHQDSTGNSGVIYPGLAQRMSAGSGIQHSEKNDSWRLTGETHDEPVHFVQMWVIPDESGVPPGYQQLEIDDELLSGNLVTIASGRPEHRGQTAIGIRNKHAALHGARLPAGRSVQLPEAPYLHLFVARGSVTLEDAGVLGTGDAVRFTATGGQQVTAVEPAEILVWEMHASLGA</sequence>
<dbReference type="Pfam" id="PF02678">
    <property type="entry name" value="Pirin"/>
    <property type="match status" value="1"/>
</dbReference>
<dbReference type="AlphaFoldDB" id="A0A3S4TQ74"/>
<dbReference type="EC" id="1.13.11.24" evidence="6"/>
<dbReference type="GO" id="GO:0046872">
    <property type="term" value="F:metal ion binding"/>
    <property type="evidence" value="ECO:0007669"/>
    <property type="project" value="UniProtKB-KW"/>
</dbReference>
<keyword evidence="2" id="KW-0408">Iron</keyword>
<feature type="binding site" evidence="2">
    <location>
        <position position="63"/>
    </location>
    <ligand>
        <name>Fe cation</name>
        <dbReference type="ChEBI" id="CHEBI:24875"/>
    </ligand>
</feature>
<organism evidence="6 7">
    <name type="scientific">Mycolicibacterium chitae</name>
    <name type="common">Mycobacterium chitae</name>
    <dbReference type="NCBI Taxonomy" id="1792"/>
    <lineage>
        <taxon>Bacteria</taxon>
        <taxon>Bacillati</taxon>
        <taxon>Actinomycetota</taxon>
        <taxon>Actinomycetes</taxon>
        <taxon>Mycobacteriales</taxon>
        <taxon>Mycobacteriaceae</taxon>
        <taxon>Mycolicibacterium</taxon>
    </lineage>
</organism>
<dbReference type="InterPro" id="IPR041602">
    <property type="entry name" value="Quercetinase_C"/>
</dbReference>
<comment type="cofactor">
    <cofactor evidence="2">
        <name>Fe cation</name>
        <dbReference type="ChEBI" id="CHEBI:24875"/>
    </cofactor>
    <text evidence="2">Binds 1 Fe cation per subunit.</text>
</comment>
<dbReference type="InterPro" id="IPR014710">
    <property type="entry name" value="RmlC-like_jellyroll"/>
</dbReference>
<evidence type="ECO:0000256" key="2">
    <source>
        <dbReference type="PIRSR" id="PIRSR006232-1"/>
    </source>
</evidence>
<dbReference type="PIRSF" id="PIRSF006232">
    <property type="entry name" value="Pirin"/>
    <property type="match status" value="1"/>
</dbReference>
<feature type="binding site" evidence="2">
    <location>
        <position position="105"/>
    </location>
    <ligand>
        <name>Fe cation</name>
        <dbReference type="ChEBI" id="CHEBI:24875"/>
    </ligand>
</feature>
<gene>
    <name evidence="6" type="primary">yhhW_2</name>
    <name evidence="6" type="ORF">NCTC10485_04489</name>
</gene>
<keyword evidence="7" id="KW-1185">Reference proteome</keyword>
<dbReference type="RefSeq" id="WP_126335739.1">
    <property type="nucleotide sequence ID" value="NZ_AP022604.1"/>
</dbReference>
<dbReference type="InterPro" id="IPR003829">
    <property type="entry name" value="Pirin_N_dom"/>
</dbReference>
<evidence type="ECO:0000256" key="3">
    <source>
        <dbReference type="RuleBase" id="RU003457"/>
    </source>
</evidence>
<evidence type="ECO:0000313" key="6">
    <source>
        <dbReference type="EMBL" id="VEG50172.1"/>
    </source>
</evidence>
<proteinExistence type="inferred from homology"/>
<dbReference type="PANTHER" id="PTHR43212">
    <property type="entry name" value="QUERCETIN 2,3-DIOXYGENASE"/>
    <property type="match status" value="1"/>
</dbReference>
<dbReference type="GO" id="GO:0008127">
    <property type="term" value="F:quercetin 2,3-dioxygenase activity"/>
    <property type="evidence" value="ECO:0007669"/>
    <property type="project" value="UniProtKB-EC"/>
</dbReference>
<evidence type="ECO:0000313" key="7">
    <source>
        <dbReference type="Proteomes" id="UP000282551"/>
    </source>
</evidence>
<evidence type="ECO:0000259" key="5">
    <source>
        <dbReference type="Pfam" id="PF17954"/>
    </source>
</evidence>
<feature type="binding site" evidence="2">
    <location>
        <position position="61"/>
    </location>
    <ligand>
        <name>Fe cation</name>
        <dbReference type="ChEBI" id="CHEBI:24875"/>
    </ligand>
</feature>
<dbReference type="Gene3D" id="2.60.120.10">
    <property type="entry name" value="Jelly Rolls"/>
    <property type="match status" value="2"/>
</dbReference>
<feature type="domain" description="Pirin N-terminal" evidence="4">
    <location>
        <begin position="16"/>
        <end position="130"/>
    </location>
</feature>
<evidence type="ECO:0000259" key="4">
    <source>
        <dbReference type="Pfam" id="PF02678"/>
    </source>
</evidence>
<dbReference type="PANTHER" id="PTHR43212:SF3">
    <property type="entry name" value="QUERCETIN 2,3-DIOXYGENASE"/>
    <property type="match status" value="1"/>
</dbReference>
<evidence type="ECO:0000256" key="1">
    <source>
        <dbReference type="ARBA" id="ARBA00008416"/>
    </source>
</evidence>
<keyword evidence="6" id="KW-0560">Oxidoreductase</keyword>
<feature type="binding site" evidence="2">
    <location>
        <position position="107"/>
    </location>
    <ligand>
        <name>Fe cation</name>
        <dbReference type="ChEBI" id="CHEBI:24875"/>
    </ligand>
</feature>
<dbReference type="Pfam" id="PF17954">
    <property type="entry name" value="Pirin_C_2"/>
    <property type="match status" value="1"/>
</dbReference>
<comment type="similarity">
    <text evidence="1 3">Belongs to the pirin family.</text>
</comment>
<dbReference type="SUPFAM" id="SSF51182">
    <property type="entry name" value="RmlC-like cupins"/>
    <property type="match status" value="1"/>
</dbReference>
<accession>A0A3S4TQ74</accession>
<protein>
    <submittedName>
        <fullName evidence="6">Pirin domain-containing protein</fullName>
        <ecNumber evidence="6">1.13.11.24</ecNumber>
    </submittedName>
</protein>
<dbReference type="InterPro" id="IPR011051">
    <property type="entry name" value="RmlC_Cupin_sf"/>
</dbReference>
<reference evidence="6 7" key="1">
    <citation type="submission" date="2018-12" db="EMBL/GenBank/DDBJ databases">
        <authorList>
            <consortium name="Pathogen Informatics"/>
        </authorList>
    </citation>
    <scope>NUCLEOTIDE SEQUENCE [LARGE SCALE GENOMIC DNA]</scope>
    <source>
        <strain evidence="6 7">NCTC10485</strain>
    </source>
</reference>
<dbReference type="CDD" id="cd02910">
    <property type="entry name" value="cupin_Yhhw_N"/>
    <property type="match status" value="1"/>
</dbReference>
<dbReference type="OrthoDB" id="321327at2"/>
<feature type="domain" description="Quercetin 2,3-dioxygenase C-terminal cupin" evidence="5">
    <location>
        <begin position="175"/>
        <end position="245"/>
    </location>
</feature>
<dbReference type="InterPro" id="IPR012093">
    <property type="entry name" value="Pirin"/>
</dbReference>
<dbReference type="EMBL" id="LR134355">
    <property type="protein sequence ID" value="VEG50172.1"/>
    <property type="molecule type" value="Genomic_DNA"/>
</dbReference>
<dbReference type="Proteomes" id="UP000282551">
    <property type="component" value="Chromosome"/>
</dbReference>
<name>A0A3S4TQ74_MYCCI</name>